<name>A0A1I6FJL9_9PSEU</name>
<gene>
    <name evidence="1" type="ORF">SAMN04488564_1295</name>
</gene>
<dbReference type="EMBL" id="FOYL01000029">
    <property type="protein sequence ID" value="SFR30130.1"/>
    <property type="molecule type" value="Genomic_DNA"/>
</dbReference>
<keyword evidence="2" id="KW-1185">Reference proteome</keyword>
<proteinExistence type="predicted"/>
<sequence>MLGPRRLLMLGLYLSDHRYYELEGDPAKPPPLFYGYDCGHVLLYDYLAPAAHCPTAGCQRPGERIPDIFFSPMRCKECRTYLYYPSHEMPLNKVTCRHPRGHQPEPFTEGG</sequence>
<protein>
    <submittedName>
        <fullName evidence="1">Uncharacterized protein</fullName>
    </submittedName>
</protein>
<accession>A0A1I6FJL9</accession>
<evidence type="ECO:0000313" key="2">
    <source>
        <dbReference type="Proteomes" id="UP000198583"/>
    </source>
</evidence>
<dbReference type="AlphaFoldDB" id="A0A1I6FJL9"/>
<reference evidence="2" key="1">
    <citation type="submission" date="2016-10" db="EMBL/GenBank/DDBJ databases">
        <authorList>
            <person name="Varghese N."/>
            <person name="Submissions S."/>
        </authorList>
    </citation>
    <scope>NUCLEOTIDE SEQUENCE [LARGE SCALE GENOMIC DNA]</scope>
    <source>
        <strain evidence="2">DSM 44232</strain>
    </source>
</reference>
<evidence type="ECO:0000313" key="1">
    <source>
        <dbReference type="EMBL" id="SFR30130.1"/>
    </source>
</evidence>
<dbReference type="STRING" id="84724.SAMN04488564_1295"/>
<organism evidence="1 2">
    <name type="scientific">Lentzea waywayandensis</name>
    <dbReference type="NCBI Taxonomy" id="84724"/>
    <lineage>
        <taxon>Bacteria</taxon>
        <taxon>Bacillati</taxon>
        <taxon>Actinomycetota</taxon>
        <taxon>Actinomycetes</taxon>
        <taxon>Pseudonocardiales</taxon>
        <taxon>Pseudonocardiaceae</taxon>
        <taxon>Lentzea</taxon>
    </lineage>
</organism>
<dbReference type="Proteomes" id="UP000198583">
    <property type="component" value="Unassembled WGS sequence"/>
</dbReference>